<comment type="caution">
    <text evidence="1">The sequence shown here is derived from an EMBL/GenBank/DDBJ whole genome shotgun (WGS) entry which is preliminary data.</text>
</comment>
<protein>
    <submittedName>
        <fullName evidence="1">Uncharacterized protein</fullName>
    </submittedName>
</protein>
<sequence length="60" mass="6711">MLPKDKMKAECYYSEANLELDKVNCPTGSDLFVHIPSKDGDVTEAAGQRSIECLKKHRKA</sequence>
<reference evidence="1" key="1">
    <citation type="submission" date="2023-10" db="EMBL/GenBank/DDBJ databases">
        <title>Genome assembly of Pristionchus species.</title>
        <authorList>
            <person name="Yoshida K."/>
            <person name="Sommer R.J."/>
        </authorList>
    </citation>
    <scope>NUCLEOTIDE SEQUENCE</scope>
    <source>
        <strain evidence="1">RS0144</strain>
    </source>
</reference>
<accession>A0AAV5U2B8</accession>
<name>A0AAV5U2B8_9BILA</name>
<keyword evidence="2" id="KW-1185">Reference proteome</keyword>
<evidence type="ECO:0000313" key="2">
    <source>
        <dbReference type="Proteomes" id="UP001432027"/>
    </source>
</evidence>
<dbReference type="EMBL" id="BTSX01000005">
    <property type="protein sequence ID" value="GMT00907.1"/>
    <property type="molecule type" value="Genomic_DNA"/>
</dbReference>
<proteinExistence type="predicted"/>
<dbReference type="AlphaFoldDB" id="A0AAV5U2B8"/>
<gene>
    <name evidence="1" type="ORF">PENTCL1PPCAC_23081</name>
</gene>
<organism evidence="1 2">
    <name type="scientific">Pristionchus entomophagus</name>
    <dbReference type="NCBI Taxonomy" id="358040"/>
    <lineage>
        <taxon>Eukaryota</taxon>
        <taxon>Metazoa</taxon>
        <taxon>Ecdysozoa</taxon>
        <taxon>Nematoda</taxon>
        <taxon>Chromadorea</taxon>
        <taxon>Rhabditida</taxon>
        <taxon>Rhabditina</taxon>
        <taxon>Diplogasteromorpha</taxon>
        <taxon>Diplogasteroidea</taxon>
        <taxon>Neodiplogasteridae</taxon>
        <taxon>Pristionchus</taxon>
    </lineage>
</organism>
<evidence type="ECO:0000313" key="1">
    <source>
        <dbReference type="EMBL" id="GMT00907.1"/>
    </source>
</evidence>
<dbReference type="Proteomes" id="UP001432027">
    <property type="component" value="Unassembled WGS sequence"/>
</dbReference>